<feature type="domain" description="INTS8 TPR repeats" evidence="6">
    <location>
        <begin position="480"/>
        <end position="951"/>
    </location>
</feature>
<organism evidence="7 8">
    <name type="scientific">Cimex lectularius</name>
    <name type="common">Bed bug</name>
    <name type="synonym">Acanthia lectularia</name>
    <dbReference type="NCBI Taxonomy" id="79782"/>
    <lineage>
        <taxon>Eukaryota</taxon>
        <taxon>Metazoa</taxon>
        <taxon>Ecdysozoa</taxon>
        <taxon>Arthropoda</taxon>
        <taxon>Hexapoda</taxon>
        <taxon>Insecta</taxon>
        <taxon>Pterygota</taxon>
        <taxon>Neoptera</taxon>
        <taxon>Paraneoptera</taxon>
        <taxon>Hemiptera</taxon>
        <taxon>Heteroptera</taxon>
        <taxon>Panheteroptera</taxon>
        <taxon>Cimicomorpha</taxon>
        <taxon>Cimicidae</taxon>
        <taxon>Cimex</taxon>
    </lineage>
</organism>
<dbReference type="InterPro" id="IPR057980">
    <property type="entry name" value="TPR_INTS8"/>
</dbReference>
<dbReference type="KEGG" id="clec:106665050"/>
<dbReference type="Proteomes" id="UP000494040">
    <property type="component" value="Unassembled WGS sequence"/>
</dbReference>
<dbReference type="CTD" id="55656"/>
<comment type="similarity">
    <text evidence="3">Belongs to the Integrator subunit 8 family.</text>
</comment>
<evidence type="ECO:0000313" key="7">
    <source>
        <dbReference type="EnsemblMetazoa" id="XP_024084779.1"/>
    </source>
</evidence>
<dbReference type="RefSeq" id="XP_024084779.1">
    <property type="nucleotide sequence ID" value="XM_024229011.1"/>
</dbReference>
<evidence type="ECO:0000256" key="4">
    <source>
        <dbReference type="ARBA" id="ARBA00022454"/>
    </source>
</evidence>
<evidence type="ECO:0000256" key="1">
    <source>
        <dbReference type="ARBA" id="ARBA00004123"/>
    </source>
</evidence>
<reference evidence="7" key="1">
    <citation type="submission" date="2022-01" db="UniProtKB">
        <authorList>
            <consortium name="EnsemblMetazoa"/>
        </authorList>
    </citation>
    <scope>IDENTIFICATION</scope>
</reference>
<evidence type="ECO:0000256" key="2">
    <source>
        <dbReference type="ARBA" id="ARBA00004286"/>
    </source>
</evidence>
<sequence>MDVDLLRPGTVPISPDTSLWFEFLLDPSHLEKHLKNTCADPPPTELIVKFLTLSLTEKQIEPGAETNGPQRLSKRCQALKILALQVAAYLKWDLELFENKLPLPLQATLLKDFLNLVSDEYGDVSVHNSIKFSEVKPQVLFAIFLYHRWMLRTFCNSTLNGKTKILNGLMPNENVCEEISDVNAERSYAVLKDMSQMAHDVCPIIPSMASFTLLTGDVNEVEHQWNLGKVISIDQFQCQLLMDLTKYLMFREIYSEAAKALDMCCTAFSKWKANEPEDDEPYSTVTAEMIAGQCLALGISKGTQHTPSLVQQFHKLVSQQYMSIEKILEKDNLTKEIPQLYRDCLELDITSEIAARKITVYRDALVQIQASNMVRRALEGGSWQAPKVTPIALQNALIPVIPRSSEVERNRLKYLVGTTLVNGDLSCRELVELETTKELLSEEEINSAVESDYTDPVPEILNMDLETSLSLASKHKSPSIRMAAIERTLTTSYDSTDIETAISKLTARNMNINMTKLNRNWEIPVSLSNAIVSLGGGNLQHYVFVLLAKAYELDKIENYSQAKALMRAAIDKISKEIPNQNATSKIIQLISWEILLVEIHEFHSEWPAKRLDWSGLGQKCIQVLIKIEGCLPRVTLREECALTLLNTGQWSALVATPQIKHSVALGDLYTAIAAACEDINKYNKKISTDAWDKILAMFATYNQKRRDVPPVIAQALCVIVELNALVIVISLLAKLHNVLIADQPQLELYAQLTQVWPNTIKNANQYNVKYVSEVLMEVLEHALKQAPNNVPWLKLKGDLHFANGHHSAALKSYIEAAIAGTDYFSRPLHKNIIEDHVYKRMIASCTALQCYTQAGILCQFLEDVDYTTAFKSLSEGCCNDSMDSYYDCIWDVNILEFLIHLHTKRGEHHRKQKVIRTIGLLELNSNNNDEIKREAENIRKGRFMRAMTAHYLS</sequence>
<dbReference type="InterPro" id="IPR038751">
    <property type="entry name" value="INTS8"/>
</dbReference>
<accession>A0A8I6SSH5</accession>
<dbReference type="Pfam" id="PF25756">
    <property type="entry name" value="TPR_INTS8"/>
    <property type="match status" value="1"/>
</dbReference>
<proteinExistence type="inferred from homology"/>
<dbReference type="OrthoDB" id="64340at2759"/>
<dbReference type="AlphaFoldDB" id="A0A8I6SSH5"/>
<keyword evidence="5" id="KW-0539">Nucleus</keyword>
<dbReference type="GO" id="GO:0032039">
    <property type="term" value="C:integrator complex"/>
    <property type="evidence" value="ECO:0007669"/>
    <property type="project" value="TreeGrafter"/>
</dbReference>
<name>A0A8I6SSH5_CIMLE</name>
<protein>
    <recommendedName>
        <fullName evidence="6">INTS8 TPR repeats domain-containing protein</fullName>
    </recommendedName>
</protein>
<evidence type="ECO:0000256" key="3">
    <source>
        <dbReference type="ARBA" id="ARBA00007147"/>
    </source>
</evidence>
<comment type="subcellular location">
    <subcellularLocation>
        <location evidence="2">Chromosome</location>
    </subcellularLocation>
    <subcellularLocation>
        <location evidence="1">Nucleus</location>
    </subcellularLocation>
</comment>
<keyword evidence="8" id="KW-1185">Reference proteome</keyword>
<keyword evidence="4" id="KW-0158">Chromosome</keyword>
<dbReference type="PANTHER" id="PTHR13350:SF1">
    <property type="entry name" value="INTEGRATOR COMPLEX SUBUNIT 8"/>
    <property type="match status" value="1"/>
</dbReference>
<dbReference type="PANTHER" id="PTHR13350">
    <property type="entry name" value="INTEGRATOR COMPLEX SUBUNIT 8"/>
    <property type="match status" value="1"/>
</dbReference>
<dbReference type="GO" id="GO:0005694">
    <property type="term" value="C:chromosome"/>
    <property type="evidence" value="ECO:0007669"/>
    <property type="project" value="UniProtKB-SubCell"/>
</dbReference>
<evidence type="ECO:0000256" key="5">
    <source>
        <dbReference type="ARBA" id="ARBA00023242"/>
    </source>
</evidence>
<dbReference type="EnsemblMetazoa" id="XM_024229011.1">
    <property type="protein sequence ID" value="XP_024084779.1"/>
    <property type="gene ID" value="LOC106665050"/>
</dbReference>
<dbReference type="OMA" id="ASLSDWM"/>
<evidence type="ECO:0000259" key="6">
    <source>
        <dbReference type="Pfam" id="PF25756"/>
    </source>
</evidence>
<dbReference type="GO" id="GO:0034472">
    <property type="term" value="P:snRNA 3'-end processing"/>
    <property type="evidence" value="ECO:0007669"/>
    <property type="project" value="InterPro"/>
</dbReference>
<dbReference type="GeneID" id="106665050"/>
<evidence type="ECO:0000313" key="8">
    <source>
        <dbReference type="Proteomes" id="UP000494040"/>
    </source>
</evidence>